<sequence length="106" mass="11813">MNELHTKRWPSKANDVGLVVGVVVPAVESSTNGCPVLSCISRPVTSTPASWLGSRSPNLKEKRRKNGAMRVERSRQSRRPASRPCTVCSCSLRSSWRAYAQQRQHH</sequence>
<accession>W2K7T4</accession>
<dbReference type="AlphaFoldDB" id="W2K7T4"/>
<gene>
    <name evidence="2" type="ORF">L917_18451</name>
</gene>
<feature type="region of interest" description="Disordered" evidence="1">
    <location>
        <begin position="50"/>
        <end position="85"/>
    </location>
</feature>
<dbReference type="EMBL" id="KI682548">
    <property type="protein sequence ID" value="ETL81152.1"/>
    <property type="molecule type" value="Genomic_DNA"/>
</dbReference>
<name>W2K7T4_PHYNI</name>
<proteinExistence type="predicted"/>
<dbReference type="Proteomes" id="UP000054423">
    <property type="component" value="Unassembled WGS sequence"/>
</dbReference>
<organism evidence="2">
    <name type="scientific">Phytophthora nicotianae</name>
    <name type="common">Potato buckeye rot agent</name>
    <name type="synonym">Phytophthora parasitica</name>
    <dbReference type="NCBI Taxonomy" id="4792"/>
    <lineage>
        <taxon>Eukaryota</taxon>
        <taxon>Sar</taxon>
        <taxon>Stramenopiles</taxon>
        <taxon>Oomycota</taxon>
        <taxon>Peronosporomycetes</taxon>
        <taxon>Peronosporales</taxon>
        <taxon>Peronosporaceae</taxon>
        <taxon>Phytophthora</taxon>
    </lineage>
</organism>
<evidence type="ECO:0000313" key="2">
    <source>
        <dbReference type="EMBL" id="ETL81152.1"/>
    </source>
</evidence>
<protein>
    <submittedName>
        <fullName evidence="2">Uncharacterized protein</fullName>
    </submittedName>
</protein>
<evidence type="ECO:0000256" key="1">
    <source>
        <dbReference type="SAM" id="MobiDB-lite"/>
    </source>
</evidence>
<reference evidence="2" key="1">
    <citation type="submission" date="2013-11" db="EMBL/GenBank/DDBJ databases">
        <title>The Genome Sequence of Phytophthora parasitica CHvinca01.</title>
        <authorList>
            <consortium name="The Broad Institute Genomics Platform"/>
            <person name="Russ C."/>
            <person name="Tyler B."/>
            <person name="Panabieres F."/>
            <person name="Shan W."/>
            <person name="Tripathy S."/>
            <person name="Grunwald N."/>
            <person name="Machado M."/>
            <person name="Johnson C.S."/>
            <person name="Arredondo F."/>
            <person name="Hong C."/>
            <person name="Coffey M."/>
            <person name="Young S.K."/>
            <person name="Zeng Q."/>
            <person name="Gargeya S."/>
            <person name="Fitzgerald M."/>
            <person name="Abouelleil A."/>
            <person name="Alvarado L."/>
            <person name="Chapman S.B."/>
            <person name="Gainer-Dewar J."/>
            <person name="Goldberg J."/>
            <person name="Griggs A."/>
            <person name="Gujja S."/>
            <person name="Hansen M."/>
            <person name="Howarth C."/>
            <person name="Imamovic A."/>
            <person name="Ireland A."/>
            <person name="Larimer J."/>
            <person name="McCowan C."/>
            <person name="Murphy C."/>
            <person name="Pearson M."/>
            <person name="Poon T.W."/>
            <person name="Priest M."/>
            <person name="Roberts A."/>
            <person name="Saif S."/>
            <person name="Shea T."/>
            <person name="Sykes S."/>
            <person name="Wortman J."/>
            <person name="Nusbaum C."/>
            <person name="Birren B."/>
        </authorList>
    </citation>
    <scope>NUCLEOTIDE SEQUENCE [LARGE SCALE GENOMIC DNA]</scope>
    <source>
        <strain evidence="2">CHvinca01</strain>
    </source>
</reference>